<reference evidence="2 3" key="1">
    <citation type="journal article" date="2017" name="Int. J. Parasitol.">
        <title>The genome of the protozoan parasite Cystoisospora suis and a reverse vaccinology approach to identify vaccine candidates.</title>
        <authorList>
            <person name="Palmieri N."/>
            <person name="Shrestha A."/>
            <person name="Ruttkowski B."/>
            <person name="Beck T."/>
            <person name="Vogl C."/>
            <person name="Tomley F."/>
            <person name="Blake D.P."/>
            <person name="Joachim A."/>
        </authorList>
    </citation>
    <scope>NUCLEOTIDE SEQUENCE [LARGE SCALE GENOMIC DNA]</scope>
    <source>
        <strain evidence="2 3">Wien I</strain>
    </source>
</reference>
<accession>A0A2C6KSX8</accession>
<evidence type="ECO:0000313" key="3">
    <source>
        <dbReference type="Proteomes" id="UP000221165"/>
    </source>
</evidence>
<evidence type="ECO:0000313" key="2">
    <source>
        <dbReference type="EMBL" id="PHJ19303.1"/>
    </source>
</evidence>
<feature type="non-terminal residue" evidence="2">
    <location>
        <position position="136"/>
    </location>
</feature>
<feature type="non-terminal residue" evidence="2">
    <location>
        <position position="1"/>
    </location>
</feature>
<comment type="caution">
    <text evidence="2">The sequence shown here is derived from an EMBL/GenBank/DDBJ whole genome shotgun (WGS) entry which is preliminary data.</text>
</comment>
<organism evidence="2 3">
    <name type="scientific">Cystoisospora suis</name>
    <dbReference type="NCBI Taxonomy" id="483139"/>
    <lineage>
        <taxon>Eukaryota</taxon>
        <taxon>Sar</taxon>
        <taxon>Alveolata</taxon>
        <taxon>Apicomplexa</taxon>
        <taxon>Conoidasida</taxon>
        <taxon>Coccidia</taxon>
        <taxon>Eucoccidiorida</taxon>
        <taxon>Eimeriorina</taxon>
        <taxon>Sarcocystidae</taxon>
        <taxon>Cystoisospora</taxon>
    </lineage>
</organism>
<feature type="compositionally biased region" description="Polar residues" evidence="1">
    <location>
        <begin position="31"/>
        <end position="48"/>
    </location>
</feature>
<feature type="region of interest" description="Disordered" evidence="1">
    <location>
        <begin position="72"/>
        <end position="136"/>
    </location>
</feature>
<feature type="compositionally biased region" description="Basic and acidic residues" evidence="1">
    <location>
        <begin position="97"/>
        <end position="107"/>
    </location>
</feature>
<dbReference type="Proteomes" id="UP000221165">
    <property type="component" value="Unassembled WGS sequence"/>
</dbReference>
<dbReference type="VEuPathDB" id="ToxoDB:CSUI_006869"/>
<dbReference type="EMBL" id="MIGC01003526">
    <property type="protein sequence ID" value="PHJ19303.1"/>
    <property type="molecule type" value="Genomic_DNA"/>
</dbReference>
<evidence type="ECO:0000256" key="1">
    <source>
        <dbReference type="SAM" id="MobiDB-lite"/>
    </source>
</evidence>
<dbReference type="RefSeq" id="XP_067921005.1">
    <property type="nucleotide sequence ID" value="XM_068067020.1"/>
</dbReference>
<name>A0A2C6KSX8_9APIC</name>
<gene>
    <name evidence="2" type="ORF">CSUI_006869</name>
</gene>
<keyword evidence="3" id="KW-1185">Reference proteome</keyword>
<sequence length="136" mass="14774">VAVSSLCCDTPPAQAPQPSCHPLSGCKRSQESSSHSHPNQQDGRLPSDTVQHRLSSYTENLFLENNPAQYVSPCFPQGDRSPHTIHSPARKKFQKGPHNEPSCRYDRPPSTWQKGHTAGMPTVGLGDSRGDGSCRG</sequence>
<feature type="region of interest" description="Disordered" evidence="1">
    <location>
        <begin position="1"/>
        <end position="48"/>
    </location>
</feature>
<dbReference type="GeneID" id="94430231"/>
<dbReference type="AlphaFoldDB" id="A0A2C6KSX8"/>
<protein>
    <submittedName>
        <fullName evidence="2">Uncharacterized protein</fullName>
    </submittedName>
</protein>
<proteinExistence type="predicted"/>